<comment type="similarity">
    <text evidence="1">Belongs to the ICR family.</text>
</comment>
<feature type="coiled-coil region" evidence="3">
    <location>
        <begin position="173"/>
        <end position="488"/>
    </location>
</feature>
<dbReference type="EMBL" id="JABTTQ020001207">
    <property type="protein sequence ID" value="KAK6133758.1"/>
    <property type="molecule type" value="Genomic_DNA"/>
</dbReference>
<organism evidence="5 6">
    <name type="scientific">Rehmannia glutinosa</name>
    <name type="common">Chinese foxglove</name>
    <dbReference type="NCBI Taxonomy" id="99300"/>
    <lineage>
        <taxon>Eukaryota</taxon>
        <taxon>Viridiplantae</taxon>
        <taxon>Streptophyta</taxon>
        <taxon>Embryophyta</taxon>
        <taxon>Tracheophyta</taxon>
        <taxon>Spermatophyta</taxon>
        <taxon>Magnoliopsida</taxon>
        <taxon>eudicotyledons</taxon>
        <taxon>Gunneridae</taxon>
        <taxon>Pentapetalae</taxon>
        <taxon>asterids</taxon>
        <taxon>lamiids</taxon>
        <taxon>Lamiales</taxon>
        <taxon>Orobanchaceae</taxon>
        <taxon>Rehmannieae</taxon>
        <taxon>Rehmannia</taxon>
    </lineage>
</organism>
<name>A0ABR0VGQ4_REHGL</name>
<comment type="caution">
    <text evidence="5">The sequence shown here is derived from an EMBL/GenBank/DDBJ whole genome shotgun (WGS) entry which is preliminary data.</text>
</comment>
<evidence type="ECO:0000256" key="3">
    <source>
        <dbReference type="SAM" id="Coils"/>
    </source>
</evidence>
<dbReference type="InterPro" id="IPR029688">
    <property type="entry name" value="ICR"/>
</dbReference>
<reference evidence="5 6" key="1">
    <citation type="journal article" date="2021" name="Comput. Struct. Biotechnol. J.">
        <title>De novo genome assembly of the potent medicinal plant Rehmannia glutinosa using nanopore technology.</title>
        <authorList>
            <person name="Ma L."/>
            <person name="Dong C."/>
            <person name="Song C."/>
            <person name="Wang X."/>
            <person name="Zheng X."/>
            <person name="Niu Y."/>
            <person name="Chen S."/>
            <person name="Feng W."/>
        </authorList>
    </citation>
    <scope>NUCLEOTIDE SEQUENCE [LARGE SCALE GENOMIC DNA]</scope>
    <source>
        <strain evidence="5">DH-2019</strain>
    </source>
</reference>
<keyword evidence="2 3" id="KW-0175">Coiled coil</keyword>
<evidence type="ECO:0000256" key="4">
    <source>
        <dbReference type="SAM" id="MobiDB-lite"/>
    </source>
</evidence>
<evidence type="ECO:0000313" key="5">
    <source>
        <dbReference type="EMBL" id="KAK6133758.1"/>
    </source>
</evidence>
<protein>
    <submittedName>
        <fullName evidence="5">Uncharacterized protein</fullName>
    </submittedName>
</protein>
<dbReference type="Proteomes" id="UP001318860">
    <property type="component" value="Unassembled WGS sequence"/>
</dbReference>
<feature type="region of interest" description="Disordered" evidence="4">
    <location>
        <begin position="1"/>
        <end position="78"/>
    </location>
</feature>
<gene>
    <name evidence="5" type="ORF">DH2020_032469</name>
</gene>
<dbReference type="PANTHER" id="PTHR34224">
    <property type="entry name" value="INTERACTOR OF CONSTITUTIVE ACTIVE ROPS 2, CHLOROPLASTIC-RELATED"/>
    <property type="match status" value="1"/>
</dbReference>
<evidence type="ECO:0000256" key="2">
    <source>
        <dbReference type="ARBA" id="ARBA00023054"/>
    </source>
</evidence>
<accession>A0ABR0VGQ4</accession>
<feature type="region of interest" description="Disordered" evidence="4">
    <location>
        <begin position="517"/>
        <end position="556"/>
    </location>
</feature>
<evidence type="ECO:0000256" key="1">
    <source>
        <dbReference type="ARBA" id="ARBA00009778"/>
    </source>
</evidence>
<feature type="compositionally biased region" description="Basic and acidic residues" evidence="4">
    <location>
        <begin position="47"/>
        <end position="76"/>
    </location>
</feature>
<dbReference type="PANTHER" id="PTHR34224:SF4">
    <property type="entry name" value="INTERACTOR OF CONSTITUTIVE ACTIVE ROPS 2, CHLOROPLASTIC"/>
    <property type="match status" value="1"/>
</dbReference>
<feature type="compositionally biased region" description="Low complexity" evidence="4">
    <location>
        <begin position="30"/>
        <end position="41"/>
    </location>
</feature>
<keyword evidence="6" id="KW-1185">Reference proteome</keyword>
<evidence type="ECO:0000313" key="6">
    <source>
        <dbReference type="Proteomes" id="UP001318860"/>
    </source>
</evidence>
<proteinExistence type="inferred from homology"/>
<sequence>MQTPMSRPGYLDVPQKPSLSTPRIARKLKPPGSDSDSVPSPNTISKTPKDRSPKVVDRRSPRNLATEKKKPIKVSELETQVSHLQDELKKAKDQLSSSESLRRRVELDAEETKKQLIAMSAKLEDTQKQLEELSESEDTRIQELRNISQDRDRAWQSELEAVQKQHSIESSAYASAMNEIQKLKIQLDRVSQSEASHARHAESAHAEIQCLRVELTETLDLVEKLKEQLSNSRENEAQAHEANLGNADAMKSYDSLLLELEESKKRVNLLEELVGEMSAQPSGEVKTNGECEESENLKTEISNLKNEVSHLRGELEAAERSYRDEYIQSTLEIRNAYELVERAKSESRQREAELEVKIKECKDEINELRTKLIEKENALQNRGLILKSEDEIELEDLRAQLMDKESQLQSIKEENETLKSEIKKKEREISTANDEALSKLRCLTEKADNSSRKAERVIEQLDATQASNSEMEAELRRLKVQSDQWRKAAEAAAAMLSTVNNGNGKVVERTGSMDYHHTIGRKLSSENLEDSDDDSPKKRNGNMLKKIGVLLKKGQK</sequence>